<feature type="compositionally biased region" description="Polar residues" evidence="8">
    <location>
        <begin position="478"/>
        <end position="492"/>
    </location>
</feature>
<dbReference type="PANTHER" id="PTHR12902:SF1">
    <property type="entry name" value="WISKOTT-ALDRICH SYNDROME PROTEIN FAMILY MEMBER"/>
    <property type="match status" value="1"/>
</dbReference>
<feature type="compositionally biased region" description="Pro residues" evidence="8">
    <location>
        <begin position="369"/>
        <end position="378"/>
    </location>
</feature>
<comment type="subcellular location">
    <subcellularLocation>
        <location evidence="1 7">Cytoplasm</location>
        <location evidence="1 7">Cytoskeleton</location>
    </subcellularLocation>
</comment>
<feature type="region of interest" description="Disordered" evidence="8">
    <location>
        <begin position="306"/>
        <end position="388"/>
    </location>
</feature>
<comment type="caution">
    <text evidence="10">The sequence shown here is derived from an EMBL/GenBank/DDBJ whole genome shotgun (WGS) entry which is preliminary data.</text>
</comment>
<dbReference type="EMBL" id="JBJQND010000003">
    <property type="protein sequence ID" value="KAL3882405.1"/>
    <property type="molecule type" value="Genomic_DNA"/>
</dbReference>
<dbReference type="PROSITE" id="PS51082">
    <property type="entry name" value="WH2"/>
    <property type="match status" value="1"/>
</dbReference>
<comment type="subunit">
    <text evidence="7">Binds actin and the Arp2/3 complex.</text>
</comment>
<evidence type="ECO:0000256" key="8">
    <source>
        <dbReference type="SAM" id="MobiDB-lite"/>
    </source>
</evidence>
<keyword evidence="4" id="KW-0597">Phosphoprotein</keyword>
<evidence type="ECO:0000313" key="11">
    <source>
        <dbReference type="Proteomes" id="UP001634394"/>
    </source>
</evidence>
<evidence type="ECO:0000256" key="4">
    <source>
        <dbReference type="ARBA" id="ARBA00022553"/>
    </source>
</evidence>
<feature type="region of interest" description="Disordered" evidence="8">
    <location>
        <begin position="411"/>
        <end position="521"/>
    </location>
</feature>
<feature type="compositionally biased region" description="Polar residues" evidence="8">
    <location>
        <begin position="306"/>
        <end position="319"/>
    </location>
</feature>
<comment type="function">
    <text evidence="7">Downstream effector molecule involved in the transmission of signals from tyrosine kinase receptors and small GTPases to the actin cytoskeleton. Promotes formation of actin filaments. Part of the WAVE complex that regulates lamellipodia formation. The WAVE complex regulates actin filament reorganization via its interaction with the Arp2/3 complex.</text>
</comment>
<reference evidence="10 11" key="1">
    <citation type="submission" date="2024-11" db="EMBL/GenBank/DDBJ databases">
        <title>Chromosome-level genome assembly of the freshwater bivalve Anodonta woodiana.</title>
        <authorList>
            <person name="Chen X."/>
        </authorList>
    </citation>
    <scope>NUCLEOTIDE SEQUENCE [LARGE SCALE GENOMIC DNA]</scope>
    <source>
        <strain evidence="10">MN2024</strain>
        <tissue evidence="10">Gills</tissue>
    </source>
</reference>
<gene>
    <name evidence="10" type="ORF">ACJMK2_028748</name>
</gene>
<feature type="compositionally biased region" description="Pro residues" evidence="8">
    <location>
        <begin position="462"/>
        <end position="474"/>
    </location>
</feature>
<dbReference type="PANTHER" id="PTHR12902">
    <property type="entry name" value="WASP-1"/>
    <property type="match status" value="1"/>
</dbReference>
<dbReference type="GO" id="GO:0005856">
    <property type="term" value="C:cytoskeleton"/>
    <property type="evidence" value="ECO:0007669"/>
    <property type="project" value="UniProtKB-SubCell"/>
</dbReference>
<keyword evidence="6 7" id="KW-0206">Cytoskeleton</keyword>
<name>A0ABD3X9J3_SINWO</name>
<feature type="compositionally biased region" description="Low complexity" evidence="8">
    <location>
        <begin position="493"/>
        <end position="512"/>
    </location>
</feature>
<evidence type="ECO:0000256" key="1">
    <source>
        <dbReference type="ARBA" id="ARBA00004245"/>
    </source>
</evidence>
<evidence type="ECO:0000313" key="10">
    <source>
        <dbReference type="EMBL" id="KAL3882405.1"/>
    </source>
</evidence>
<keyword evidence="11" id="KW-1185">Reference proteome</keyword>
<keyword evidence="3 7" id="KW-0963">Cytoplasm</keyword>
<accession>A0ABD3X9J3</accession>
<dbReference type="InterPro" id="IPR003124">
    <property type="entry name" value="WH2_dom"/>
</dbReference>
<dbReference type="Proteomes" id="UP001634394">
    <property type="component" value="Unassembled WGS sequence"/>
</dbReference>
<keyword evidence="5 7" id="KW-0009">Actin-binding</keyword>
<evidence type="ECO:0000256" key="5">
    <source>
        <dbReference type="ARBA" id="ARBA00023203"/>
    </source>
</evidence>
<dbReference type="InterPro" id="IPR028288">
    <property type="entry name" value="SCAR/WAVE_fam"/>
</dbReference>
<protein>
    <recommendedName>
        <fullName evidence="7">Wiskott-Aldrich syndrome protein family member</fullName>
        <shortName evidence="7">WASP family protein member</shortName>
    </recommendedName>
</protein>
<feature type="region of interest" description="Disordered" evidence="8">
    <location>
        <begin position="565"/>
        <end position="590"/>
    </location>
</feature>
<organism evidence="10 11">
    <name type="scientific">Sinanodonta woodiana</name>
    <name type="common">Chinese pond mussel</name>
    <name type="synonym">Anodonta woodiana</name>
    <dbReference type="NCBI Taxonomy" id="1069815"/>
    <lineage>
        <taxon>Eukaryota</taxon>
        <taxon>Metazoa</taxon>
        <taxon>Spiralia</taxon>
        <taxon>Lophotrochozoa</taxon>
        <taxon>Mollusca</taxon>
        <taxon>Bivalvia</taxon>
        <taxon>Autobranchia</taxon>
        <taxon>Heteroconchia</taxon>
        <taxon>Palaeoheterodonta</taxon>
        <taxon>Unionida</taxon>
        <taxon>Unionoidea</taxon>
        <taxon>Unionidae</taxon>
        <taxon>Unioninae</taxon>
        <taxon>Sinanodonta</taxon>
    </lineage>
</organism>
<feature type="compositionally biased region" description="Pro residues" evidence="8">
    <location>
        <begin position="343"/>
        <end position="352"/>
    </location>
</feature>
<dbReference type="AlphaFoldDB" id="A0ABD3X9J3"/>
<feature type="compositionally biased region" description="Basic and acidic residues" evidence="8">
    <location>
        <begin position="201"/>
        <end position="213"/>
    </location>
</feature>
<evidence type="ECO:0000256" key="3">
    <source>
        <dbReference type="ARBA" id="ARBA00022490"/>
    </source>
</evidence>
<feature type="compositionally biased region" description="Pro residues" evidence="8">
    <location>
        <begin position="428"/>
        <end position="450"/>
    </location>
</feature>
<evidence type="ECO:0000256" key="7">
    <source>
        <dbReference type="RuleBase" id="RU367034"/>
    </source>
</evidence>
<sequence length="590" mass="66204">MPFIERIVTPTAVSRVEVDKSVTNELECVTNHTLANIIRQLSVLSKHAEDMFTELTNETTLFFNRANQLQYRVEQLRIKVTQLNPTEEVVSLQDIHMRKPYKSSIMHDQQVVSRTTIPRAILEMYGSCEKPPALDKLNIYREDGKDCMKFYTDPGYFFALWYQDIQKDIEQRKVELKQKRKKRPKQEAQKIRPRQVRTRKEKYEDMKLGKEFQSDYATPAIPTPKETTRDHVPYQRQHSGNRPENLAVQDSREYIKQQSLGQDQVANHVVPQNQIMNGLYAQQGQVDSVQSGQQNYTGNDQRTFSHAQISDSVPKQSLESPLIRDQRSSRSVSNITSPTHRPSAPPPAPPPGMRQGFDRSSISPGRESLPPPPPPPPLEETTNQPSPDITSQMRRQLINNVSNVLDSHIPIGSLSQKGASPQRETDLLPPPPPPPLIPSDDLPPLPPPPIYGGHAVQQIQSSPPPPPPPPPLPPAIQMNGNVHHLTSQTDAMSISSLTSSLTTGSNSTAGGTEQSEIGSRSALLEEIRLGECMKKLRKVEDRKKKETAPSGPLDVHSIMNKAFEMRRKALEDSDSEQGGSSDENDWEDDS</sequence>
<feature type="compositionally biased region" description="Basic residues" evidence="8">
    <location>
        <begin position="191"/>
        <end position="200"/>
    </location>
</feature>
<dbReference type="GO" id="GO:0030036">
    <property type="term" value="P:actin cytoskeleton organization"/>
    <property type="evidence" value="ECO:0007669"/>
    <property type="project" value="UniProtKB-UniRule"/>
</dbReference>
<dbReference type="GO" id="GO:0003779">
    <property type="term" value="F:actin binding"/>
    <property type="evidence" value="ECO:0007669"/>
    <property type="project" value="UniProtKB-UniRule"/>
</dbReference>
<proteinExistence type="inferred from homology"/>
<comment type="similarity">
    <text evidence="2 7">Belongs to the SCAR/WAVE family.</text>
</comment>
<dbReference type="Gene3D" id="6.10.280.150">
    <property type="match status" value="2"/>
</dbReference>
<evidence type="ECO:0000256" key="2">
    <source>
        <dbReference type="ARBA" id="ARBA00006993"/>
    </source>
</evidence>
<feature type="domain" description="WH2" evidence="9">
    <location>
        <begin position="519"/>
        <end position="539"/>
    </location>
</feature>
<evidence type="ECO:0000256" key="6">
    <source>
        <dbReference type="ARBA" id="ARBA00023212"/>
    </source>
</evidence>
<feature type="region of interest" description="Disordered" evidence="8">
    <location>
        <begin position="176"/>
        <end position="247"/>
    </location>
</feature>
<evidence type="ECO:0000259" key="9">
    <source>
        <dbReference type="PROSITE" id="PS51082"/>
    </source>
</evidence>
<dbReference type="FunFam" id="1.20.5.340:FF:000012">
    <property type="entry name" value="Wiskott-Aldrich syndrome protein family member 1"/>
    <property type="match status" value="1"/>
</dbReference>
<dbReference type="Gene3D" id="1.20.5.340">
    <property type="match status" value="1"/>
</dbReference>